<keyword evidence="2 5" id="KW-0812">Transmembrane</keyword>
<dbReference type="GO" id="GO:0016020">
    <property type="term" value="C:membrane"/>
    <property type="evidence" value="ECO:0007669"/>
    <property type="project" value="UniProtKB-SubCell"/>
</dbReference>
<feature type="transmembrane region" description="Helical" evidence="5">
    <location>
        <begin position="299"/>
        <end position="324"/>
    </location>
</feature>
<dbReference type="Gene3D" id="1.20.1250.20">
    <property type="entry name" value="MFS general substrate transporter like domains"/>
    <property type="match status" value="1"/>
</dbReference>
<dbReference type="InterPro" id="IPR050382">
    <property type="entry name" value="MFS_Na/Anion_cotransporter"/>
</dbReference>
<dbReference type="InterPro" id="IPR011701">
    <property type="entry name" value="MFS"/>
</dbReference>
<dbReference type="Pfam" id="PF07690">
    <property type="entry name" value="MFS_1"/>
    <property type="match status" value="1"/>
</dbReference>
<dbReference type="InterPro" id="IPR036259">
    <property type="entry name" value="MFS_trans_sf"/>
</dbReference>
<evidence type="ECO:0000256" key="3">
    <source>
        <dbReference type="ARBA" id="ARBA00022989"/>
    </source>
</evidence>
<keyword evidence="3 5" id="KW-1133">Transmembrane helix</keyword>
<accession>A0A1Q9CUI1</accession>
<reference evidence="6 7" key="1">
    <citation type="submission" date="2016-02" db="EMBL/GenBank/DDBJ databases">
        <title>Genome analysis of coral dinoflagellate symbionts highlights evolutionary adaptations to a symbiotic lifestyle.</title>
        <authorList>
            <person name="Aranda M."/>
            <person name="Li Y."/>
            <person name="Liew Y.J."/>
            <person name="Baumgarten S."/>
            <person name="Simakov O."/>
            <person name="Wilson M."/>
            <person name="Piel J."/>
            <person name="Ashoor H."/>
            <person name="Bougouffa S."/>
            <person name="Bajic V.B."/>
            <person name="Ryu T."/>
            <person name="Ravasi T."/>
            <person name="Bayer T."/>
            <person name="Micklem G."/>
            <person name="Kim H."/>
            <person name="Bhak J."/>
            <person name="Lajeunesse T.C."/>
            <person name="Voolstra C.R."/>
        </authorList>
    </citation>
    <scope>NUCLEOTIDE SEQUENCE [LARGE SCALE GENOMIC DNA]</scope>
    <source>
        <strain evidence="6 7">CCMP2467</strain>
    </source>
</reference>
<feature type="transmembrane region" description="Helical" evidence="5">
    <location>
        <begin position="214"/>
        <end position="234"/>
    </location>
</feature>
<dbReference type="SUPFAM" id="SSF103473">
    <property type="entry name" value="MFS general substrate transporter"/>
    <property type="match status" value="1"/>
</dbReference>
<gene>
    <name evidence="6" type="primary">ANTR2</name>
    <name evidence="6" type="ORF">AK812_SmicGene32309</name>
</gene>
<dbReference type="Proteomes" id="UP000186817">
    <property type="component" value="Unassembled WGS sequence"/>
</dbReference>
<evidence type="ECO:0000256" key="1">
    <source>
        <dbReference type="ARBA" id="ARBA00004141"/>
    </source>
</evidence>
<dbReference type="OrthoDB" id="2985014at2759"/>
<evidence type="ECO:0000313" key="6">
    <source>
        <dbReference type="EMBL" id="OLP86574.1"/>
    </source>
</evidence>
<comment type="caution">
    <text evidence="6">The sequence shown here is derived from an EMBL/GenBank/DDBJ whole genome shotgun (WGS) entry which is preliminary data.</text>
</comment>
<protein>
    <submittedName>
        <fullName evidence="6">Putative anion transporter 2, chloroplastic</fullName>
    </submittedName>
</protein>
<dbReference type="PANTHER" id="PTHR11662:SF399">
    <property type="entry name" value="FI19708P1-RELATED"/>
    <property type="match status" value="1"/>
</dbReference>
<dbReference type="EMBL" id="LSRX01000910">
    <property type="protein sequence ID" value="OLP86574.1"/>
    <property type="molecule type" value="Genomic_DNA"/>
</dbReference>
<keyword evidence="7" id="KW-1185">Reference proteome</keyword>
<dbReference type="GO" id="GO:0022857">
    <property type="term" value="F:transmembrane transporter activity"/>
    <property type="evidence" value="ECO:0007669"/>
    <property type="project" value="InterPro"/>
</dbReference>
<proteinExistence type="predicted"/>
<evidence type="ECO:0000256" key="2">
    <source>
        <dbReference type="ARBA" id="ARBA00022692"/>
    </source>
</evidence>
<dbReference type="AlphaFoldDB" id="A0A1Q9CUI1"/>
<feature type="transmembrane region" description="Helical" evidence="5">
    <location>
        <begin position="388"/>
        <end position="409"/>
    </location>
</feature>
<evidence type="ECO:0000256" key="4">
    <source>
        <dbReference type="ARBA" id="ARBA00023136"/>
    </source>
</evidence>
<dbReference type="PANTHER" id="PTHR11662">
    <property type="entry name" value="SOLUTE CARRIER FAMILY 17"/>
    <property type="match status" value="1"/>
</dbReference>
<feature type="transmembrane region" description="Helical" evidence="5">
    <location>
        <begin position="254"/>
        <end position="278"/>
    </location>
</feature>
<keyword evidence="4 5" id="KW-0472">Membrane</keyword>
<evidence type="ECO:0000313" key="7">
    <source>
        <dbReference type="Proteomes" id="UP000186817"/>
    </source>
</evidence>
<sequence length="419" mass="43736">MSNKSKIGECMARVSVGLATAMAAAAMEHTAVRPGKIKEAIPSCSFTSMISISGSGFNNPDKCLIVVRLHLTLLLVLQDGQLQGVFAEVKYLHRADGRLTRPPFRQRLPVPSGMVGQAEERSTASSLADTGGSVGGLLALGGGPFLASFLGWQLTFAVYGVLSSCFCMAWLGIASSLPTSSSIISEIELQMLINEGVVNKSLASQSQPAKVHGISWRIFFSSPVLAVCYAHAVFNFGRYFLYGWIPTFYSQVLGVPAATAAFCMTALQVADAFVKLAVAPFADRLVKSGRLSILGLRRLLSCSGFIGFGAALGLCSLTTSPVLVTAALVLGKSAASCHAAGFKTNYLDISRAHTGSISGVGNTVATLSSTAAPLIAGTVIQVSGWSSMFFICLAVNLSGAAVFGIFSSAENLDPVLKTP</sequence>
<dbReference type="OMA" id="DIKHNGP"/>
<evidence type="ECO:0000256" key="5">
    <source>
        <dbReference type="SAM" id="Phobius"/>
    </source>
</evidence>
<name>A0A1Q9CUI1_SYMMI</name>
<feature type="transmembrane region" description="Helical" evidence="5">
    <location>
        <begin position="131"/>
        <end position="150"/>
    </location>
</feature>
<organism evidence="6 7">
    <name type="scientific">Symbiodinium microadriaticum</name>
    <name type="common">Dinoflagellate</name>
    <name type="synonym">Zooxanthella microadriatica</name>
    <dbReference type="NCBI Taxonomy" id="2951"/>
    <lineage>
        <taxon>Eukaryota</taxon>
        <taxon>Sar</taxon>
        <taxon>Alveolata</taxon>
        <taxon>Dinophyceae</taxon>
        <taxon>Suessiales</taxon>
        <taxon>Symbiodiniaceae</taxon>
        <taxon>Symbiodinium</taxon>
    </lineage>
</organism>
<comment type="subcellular location">
    <subcellularLocation>
        <location evidence="1">Membrane</location>
        <topology evidence="1">Multi-pass membrane protein</topology>
    </subcellularLocation>
</comment>